<dbReference type="OrthoDB" id="3776815at2759"/>
<evidence type="ECO:0000313" key="2">
    <source>
        <dbReference type="EMBL" id="PSN67544.1"/>
    </source>
</evidence>
<feature type="compositionally biased region" description="Low complexity" evidence="1">
    <location>
        <begin position="124"/>
        <end position="151"/>
    </location>
</feature>
<dbReference type="AlphaFoldDB" id="A0A2T2NQ56"/>
<sequence>MKCEMQTAAMEADCTYSIGTGLARARCNPPASPTSFVLTNLWTFTDTDTAGVETILRTYVNSPTAPVPTWCADENAPIPTSDLITPVKIPRSEYGTYELVITAGEEKLRATTGGSVSTSGPQPTGTGSEAASVATSSEAAATGGAGDTGAATSVRGAAPAVAGLGAAIAAYFL</sequence>
<feature type="compositionally biased region" description="Polar residues" evidence="1">
    <location>
        <begin position="112"/>
        <end position="123"/>
    </location>
</feature>
<gene>
    <name evidence="2" type="ORF">BS50DRAFT_574220</name>
</gene>
<protein>
    <submittedName>
        <fullName evidence="2">Uncharacterized protein</fullName>
    </submittedName>
</protein>
<dbReference type="EMBL" id="KZ678135">
    <property type="protein sequence ID" value="PSN67544.1"/>
    <property type="molecule type" value="Genomic_DNA"/>
</dbReference>
<reference evidence="2 3" key="1">
    <citation type="journal article" date="2018" name="Front. Microbiol.">
        <title>Genome-Wide Analysis of Corynespora cassiicola Leaf Fall Disease Putative Effectors.</title>
        <authorList>
            <person name="Lopez D."/>
            <person name="Ribeiro S."/>
            <person name="Label P."/>
            <person name="Fumanal B."/>
            <person name="Venisse J.S."/>
            <person name="Kohler A."/>
            <person name="de Oliveira R.R."/>
            <person name="Labutti K."/>
            <person name="Lipzen A."/>
            <person name="Lail K."/>
            <person name="Bauer D."/>
            <person name="Ohm R.A."/>
            <person name="Barry K.W."/>
            <person name="Spatafora J."/>
            <person name="Grigoriev I.V."/>
            <person name="Martin F.M."/>
            <person name="Pujade-Renaud V."/>
        </authorList>
    </citation>
    <scope>NUCLEOTIDE SEQUENCE [LARGE SCALE GENOMIC DNA]</scope>
    <source>
        <strain evidence="2 3">Philippines</strain>
    </source>
</reference>
<dbReference type="Proteomes" id="UP000240883">
    <property type="component" value="Unassembled WGS sequence"/>
</dbReference>
<evidence type="ECO:0000313" key="3">
    <source>
        <dbReference type="Proteomes" id="UP000240883"/>
    </source>
</evidence>
<evidence type="ECO:0000256" key="1">
    <source>
        <dbReference type="SAM" id="MobiDB-lite"/>
    </source>
</evidence>
<proteinExistence type="predicted"/>
<organism evidence="2 3">
    <name type="scientific">Corynespora cassiicola Philippines</name>
    <dbReference type="NCBI Taxonomy" id="1448308"/>
    <lineage>
        <taxon>Eukaryota</taxon>
        <taxon>Fungi</taxon>
        <taxon>Dikarya</taxon>
        <taxon>Ascomycota</taxon>
        <taxon>Pezizomycotina</taxon>
        <taxon>Dothideomycetes</taxon>
        <taxon>Pleosporomycetidae</taxon>
        <taxon>Pleosporales</taxon>
        <taxon>Corynesporascaceae</taxon>
        <taxon>Corynespora</taxon>
    </lineage>
</organism>
<name>A0A2T2NQ56_CORCC</name>
<feature type="region of interest" description="Disordered" evidence="1">
    <location>
        <begin position="110"/>
        <end position="151"/>
    </location>
</feature>
<keyword evidence="3" id="KW-1185">Reference proteome</keyword>
<accession>A0A2T2NQ56</accession>